<dbReference type="Pfam" id="PF09405">
    <property type="entry name" value="Btz"/>
    <property type="match status" value="1"/>
</dbReference>
<dbReference type="GO" id="GO:0000184">
    <property type="term" value="P:nuclear-transcribed mRNA catabolic process, nonsense-mediated decay"/>
    <property type="evidence" value="ECO:0007669"/>
    <property type="project" value="UniProtKB-KW"/>
</dbReference>
<evidence type="ECO:0000256" key="1">
    <source>
        <dbReference type="ARBA" id="ARBA00004210"/>
    </source>
</evidence>
<feature type="compositionally biased region" description="Basic and acidic residues" evidence="18">
    <location>
        <begin position="25"/>
        <end position="46"/>
    </location>
</feature>
<dbReference type="GO" id="GO:0035145">
    <property type="term" value="C:exon-exon junction complex"/>
    <property type="evidence" value="ECO:0007669"/>
    <property type="project" value="InterPro"/>
</dbReference>
<dbReference type="GO" id="GO:0006417">
    <property type="term" value="P:regulation of translation"/>
    <property type="evidence" value="ECO:0007669"/>
    <property type="project" value="UniProtKB-KW"/>
</dbReference>
<keyword evidence="15" id="KW-0508">mRNA splicing</keyword>
<dbReference type="GO" id="GO:0010494">
    <property type="term" value="C:cytoplasmic stress granule"/>
    <property type="evidence" value="ECO:0007669"/>
    <property type="project" value="UniProtKB-SubCell"/>
</dbReference>
<dbReference type="AlphaFoldDB" id="A0A1B6FDM4"/>
<keyword evidence="17" id="KW-0966">Cell projection</keyword>
<feature type="non-terminal residue" evidence="20">
    <location>
        <position position="1"/>
    </location>
</feature>
<evidence type="ECO:0000256" key="6">
    <source>
        <dbReference type="ARBA" id="ARBA00019964"/>
    </source>
</evidence>
<evidence type="ECO:0000256" key="3">
    <source>
        <dbReference type="ARBA" id="ARBA00004324"/>
    </source>
</evidence>
<evidence type="ECO:0000256" key="13">
    <source>
        <dbReference type="ARBA" id="ARBA00022884"/>
    </source>
</evidence>
<evidence type="ECO:0000259" key="19">
    <source>
        <dbReference type="SMART" id="SM01044"/>
    </source>
</evidence>
<dbReference type="InterPro" id="IPR018545">
    <property type="entry name" value="Btz_dom"/>
</dbReference>
<dbReference type="GO" id="GO:0005681">
    <property type="term" value="C:spliceosomal complex"/>
    <property type="evidence" value="ECO:0007669"/>
    <property type="project" value="UniProtKB-KW"/>
</dbReference>
<keyword evidence="8" id="KW-0963">Cytoplasm</keyword>
<keyword evidence="10" id="KW-0747">Spliceosome</keyword>
<dbReference type="PANTHER" id="PTHR13434">
    <property type="entry name" value="PROTEIN CASC3"/>
    <property type="match status" value="1"/>
</dbReference>
<dbReference type="GO" id="GO:0030425">
    <property type="term" value="C:dendrite"/>
    <property type="evidence" value="ECO:0007669"/>
    <property type="project" value="UniProtKB-SubCell"/>
</dbReference>
<keyword evidence="13" id="KW-0694">RNA-binding</keyword>
<proteinExistence type="inferred from homology"/>
<evidence type="ECO:0000256" key="18">
    <source>
        <dbReference type="SAM" id="MobiDB-lite"/>
    </source>
</evidence>
<keyword evidence="12" id="KW-0810">Translation regulation</keyword>
<name>A0A1B6FDM4_9HEMI</name>
<evidence type="ECO:0000256" key="14">
    <source>
        <dbReference type="ARBA" id="ARBA00023161"/>
    </source>
</evidence>
<evidence type="ECO:0000256" key="11">
    <source>
        <dbReference type="ARBA" id="ARBA00022816"/>
    </source>
</evidence>
<dbReference type="EMBL" id="GECZ01021482">
    <property type="protein sequence ID" value="JAS48287.1"/>
    <property type="molecule type" value="Transcribed_RNA"/>
</dbReference>
<comment type="similarity">
    <text evidence="5">Belongs to the CASC3 family.</text>
</comment>
<evidence type="ECO:0000256" key="17">
    <source>
        <dbReference type="ARBA" id="ARBA00023273"/>
    </source>
</evidence>
<evidence type="ECO:0000256" key="8">
    <source>
        <dbReference type="ARBA" id="ARBA00022490"/>
    </source>
</evidence>
<keyword evidence="16" id="KW-0539">Nucleus</keyword>
<accession>A0A1B6FDM4</accession>
<keyword evidence="7" id="KW-0813">Transport</keyword>
<dbReference type="GO" id="GO:0008380">
    <property type="term" value="P:RNA splicing"/>
    <property type="evidence" value="ECO:0007669"/>
    <property type="project" value="UniProtKB-KW"/>
</dbReference>
<dbReference type="GO" id="GO:0048471">
    <property type="term" value="C:perinuclear region of cytoplasm"/>
    <property type="evidence" value="ECO:0007669"/>
    <property type="project" value="UniProtKB-SubCell"/>
</dbReference>
<evidence type="ECO:0000256" key="5">
    <source>
        <dbReference type="ARBA" id="ARBA00009548"/>
    </source>
</evidence>
<dbReference type="GO" id="GO:0006397">
    <property type="term" value="P:mRNA processing"/>
    <property type="evidence" value="ECO:0007669"/>
    <property type="project" value="UniProtKB-KW"/>
</dbReference>
<comment type="subcellular location">
    <subcellularLocation>
        <location evidence="2">Cell projection</location>
        <location evidence="2">Dendrite</location>
    </subcellularLocation>
    <subcellularLocation>
        <location evidence="1">Cytoplasm</location>
        <location evidence="1">Stress granule</location>
    </subcellularLocation>
    <subcellularLocation>
        <location evidence="4">Cytoplasm</location>
        <location evidence="4">Perinuclear region</location>
    </subcellularLocation>
    <subcellularLocation>
        <location evidence="3">Nucleus speckle</location>
    </subcellularLocation>
</comment>
<evidence type="ECO:0000256" key="15">
    <source>
        <dbReference type="ARBA" id="ARBA00023187"/>
    </source>
</evidence>
<keyword evidence="9" id="KW-0507">mRNA processing</keyword>
<evidence type="ECO:0000256" key="7">
    <source>
        <dbReference type="ARBA" id="ARBA00022448"/>
    </source>
</evidence>
<evidence type="ECO:0000256" key="9">
    <source>
        <dbReference type="ARBA" id="ARBA00022664"/>
    </source>
</evidence>
<organism evidence="20">
    <name type="scientific">Cuerna arida</name>
    <dbReference type="NCBI Taxonomy" id="1464854"/>
    <lineage>
        <taxon>Eukaryota</taxon>
        <taxon>Metazoa</taxon>
        <taxon>Ecdysozoa</taxon>
        <taxon>Arthropoda</taxon>
        <taxon>Hexapoda</taxon>
        <taxon>Insecta</taxon>
        <taxon>Pterygota</taxon>
        <taxon>Neoptera</taxon>
        <taxon>Paraneoptera</taxon>
        <taxon>Hemiptera</taxon>
        <taxon>Auchenorrhyncha</taxon>
        <taxon>Membracoidea</taxon>
        <taxon>Cicadellidae</taxon>
        <taxon>Cicadellinae</taxon>
        <taxon>Proconiini</taxon>
        <taxon>Cuerna</taxon>
    </lineage>
</organism>
<dbReference type="GO" id="GO:0003729">
    <property type="term" value="F:mRNA binding"/>
    <property type="evidence" value="ECO:0007669"/>
    <property type="project" value="InterPro"/>
</dbReference>
<evidence type="ECO:0000256" key="10">
    <source>
        <dbReference type="ARBA" id="ARBA00022728"/>
    </source>
</evidence>
<sequence>DTVIVKEVDDDDDKRNPQYIPKKGNFYEHDNRVNSSKDEENDEKSVSETTPVKTVVTKPERKSVTDKWSHDLYDESKQSPISRTELISKYGYDIRNEEGAPKSRRKRRYTRCQVKYTRNWADESAYAKPMALKKMGPRAVKSVTLVRK</sequence>
<dbReference type="SMART" id="SM01044">
    <property type="entry name" value="Btz"/>
    <property type="match status" value="1"/>
</dbReference>
<evidence type="ECO:0000256" key="12">
    <source>
        <dbReference type="ARBA" id="ARBA00022845"/>
    </source>
</evidence>
<evidence type="ECO:0000313" key="20">
    <source>
        <dbReference type="EMBL" id="JAS48287.1"/>
    </source>
</evidence>
<dbReference type="InterPro" id="IPR028544">
    <property type="entry name" value="CASC3"/>
</dbReference>
<keyword evidence="11" id="KW-0509">mRNA transport</keyword>
<evidence type="ECO:0000256" key="2">
    <source>
        <dbReference type="ARBA" id="ARBA00004279"/>
    </source>
</evidence>
<feature type="compositionally biased region" description="Low complexity" evidence="18">
    <location>
        <begin position="47"/>
        <end position="57"/>
    </location>
</feature>
<evidence type="ECO:0000256" key="16">
    <source>
        <dbReference type="ARBA" id="ARBA00023242"/>
    </source>
</evidence>
<dbReference type="PANTHER" id="PTHR13434:SF0">
    <property type="entry name" value="PROTEIN CASC3"/>
    <property type="match status" value="1"/>
</dbReference>
<dbReference type="GO" id="GO:0051028">
    <property type="term" value="P:mRNA transport"/>
    <property type="evidence" value="ECO:0007669"/>
    <property type="project" value="UniProtKB-KW"/>
</dbReference>
<feature type="non-terminal residue" evidence="20">
    <location>
        <position position="148"/>
    </location>
</feature>
<feature type="region of interest" description="Disordered" evidence="18">
    <location>
        <begin position="1"/>
        <end position="58"/>
    </location>
</feature>
<protein>
    <recommendedName>
        <fullName evidence="6">Protein CASC3</fullName>
    </recommendedName>
</protein>
<dbReference type="GO" id="GO:0016607">
    <property type="term" value="C:nuclear speck"/>
    <property type="evidence" value="ECO:0007669"/>
    <property type="project" value="UniProtKB-SubCell"/>
</dbReference>
<keyword evidence="14" id="KW-0866">Nonsense-mediated mRNA decay</keyword>
<reference evidence="20" key="1">
    <citation type="submission" date="2015-11" db="EMBL/GenBank/DDBJ databases">
        <title>De novo transcriptome assembly of four potential Pierce s Disease insect vectors from Arizona vineyards.</title>
        <authorList>
            <person name="Tassone E.E."/>
        </authorList>
    </citation>
    <scope>NUCLEOTIDE SEQUENCE</scope>
</reference>
<gene>
    <name evidence="20" type="ORF">g.50049</name>
</gene>
<evidence type="ECO:0000256" key="4">
    <source>
        <dbReference type="ARBA" id="ARBA00004556"/>
    </source>
</evidence>
<feature type="domain" description="Btz" evidence="19">
    <location>
        <begin position="1"/>
        <end position="99"/>
    </location>
</feature>